<evidence type="ECO:0000313" key="6">
    <source>
        <dbReference type="Proteomes" id="UP000663823"/>
    </source>
</evidence>
<dbReference type="SMART" id="SM00028">
    <property type="entry name" value="TPR"/>
    <property type="match status" value="4"/>
</dbReference>
<comment type="subunit">
    <text evidence="4">Oligomeric complex composed of two heavy chains and two light chains.</text>
</comment>
<dbReference type="GO" id="GO:0005874">
    <property type="term" value="C:microtubule"/>
    <property type="evidence" value="ECO:0007669"/>
    <property type="project" value="UniProtKB-UniRule"/>
</dbReference>
<evidence type="ECO:0000256" key="4">
    <source>
        <dbReference type="RuleBase" id="RU367020"/>
    </source>
</evidence>
<dbReference type="InterPro" id="IPR019734">
    <property type="entry name" value="TPR_rpt"/>
</dbReference>
<keyword evidence="4" id="KW-0963">Cytoplasm</keyword>
<evidence type="ECO:0000256" key="3">
    <source>
        <dbReference type="PROSITE-ProRule" id="PRU00339"/>
    </source>
</evidence>
<proteinExistence type="inferred from homology"/>
<sequence>MKTILFEITANCPLQTVIFADINPYSHADGEQEVLFSLRAVFKIDNIIFDSPLYSCKIRMTATNEISNDIQDYLKAKRQQMNDYTPPILFGCLLFLELGQLDKGEKYFRMLLKTLSPAHEDFASTCNSLGITLYGKCRANLALECIVRAYILRRRSLHPQHPATATSALKIFENNYDTDHQLEAIAMNSIGLLYRDEKECQIALKYLNQALGMYQRILPSQYPDIASCLGNIGLVYEDLKDYEQAFAYYYRAFEIDKNMLPSDHPNLMDDLNRIIDIYMKKGEDQNAMEFYQNIIIEFEDTLFSAHALKSLSDRTLNVVERIDYYKKALVIFEKSFNLTDSIIIYCIIDMSRSCWKCNIFDNILNYQLQALDKQQRISSTKPLELILFLENTGRLYITISKNGKMLLIILKKSRLS</sequence>
<keyword evidence="4" id="KW-0206">Cytoskeleton</keyword>
<comment type="subcellular location">
    <subcellularLocation>
        <location evidence="4">Cytoplasm</location>
        <location evidence="4">Cytoskeleton</location>
    </subcellularLocation>
</comment>
<evidence type="ECO:0000256" key="2">
    <source>
        <dbReference type="ARBA" id="ARBA00022803"/>
    </source>
</evidence>
<dbReference type="SUPFAM" id="SSF48452">
    <property type="entry name" value="TPR-like"/>
    <property type="match status" value="1"/>
</dbReference>
<accession>A0A819HKH6</accession>
<evidence type="ECO:0000313" key="5">
    <source>
        <dbReference type="EMBL" id="CAF3901600.1"/>
    </source>
</evidence>
<comment type="function">
    <text evidence="4">Kinesin is a microtubule-associated force-producing protein that play a role in organelle transport.</text>
</comment>
<reference evidence="5" key="1">
    <citation type="submission" date="2021-02" db="EMBL/GenBank/DDBJ databases">
        <authorList>
            <person name="Nowell W R."/>
        </authorList>
    </citation>
    <scope>NUCLEOTIDE SEQUENCE</scope>
</reference>
<keyword evidence="4" id="KW-0505">Motor protein</keyword>
<evidence type="ECO:0000256" key="1">
    <source>
        <dbReference type="ARBA" id="ARBA00022737"/>
    </source>
</evidence>
<keyword evidence="2 3" id="KW-0802">TPR repeat</keyword>
<keyword evidence="1" id="KW-0677">Repeat</keyword>
<gene>
    <name evidence="5" type="ORF">OTI717_LOCUS23816</name>
</gene>
<dbReference type="InterPro" id="IPR011990">
    <property type="entry name" value="TPR-like_helical_dom_sf"/>
</dbReference>
<keyword evidence="4" id="KW-0493">Microtubule</keyword>
<dbReference type="Gene3D" id="1.25.40.10">
    <property type="entry name" value="Tetratricopeptide repeat domain"/>
    <property type="match status" value="2"/>
</dbReference>
<dbReference type="PROSITE" id="PS50005">
    <property type="entry name" value="TPR"/>
    <property type="match status" value="1"/>
</dbReference>
<dbReference type="Pfam" id="PF13424">
    <property type="entry name" value="TPR_12"/>
    <property type="match status" value="1"/>
</dbReference>
<organism evidence="5 6">
    <name type="scientific">Rotaria sordida</name>
    <dbReference type="NCBI Taxonomy" id="392033"/>
    <lineage>
        <taxon>Eukaryota</taxon>
        <taxon>Metazoa</taxon>
        <taxon>Spiralia</taxon>
        <taxon>Gnathifera</taxon>
        <taxon>Rotifera</taxon>
        <taxon>Eurotatoria</taxon>
        <taxon>Bdelloidea</taxon>
        <taxon>Philodinida</taxon>
        <taxon>Philodinidae</taxon>
        <taxon>Rotaria</taxon>
    </lineage>
</organism>
<dbReference type="EMBL" id="CAJOAX010004344">
    <property type="protein sequence ID" value="CAF3901600.1"/>
    <property type="molecule type" value="Genomic_DNA"/>
</dbReference>
<feature type="repeat" description="TPR" evidence="3">
    <location>
        <begin position="226"/>
        <end position="259"/>
    </location>
</feature>
<dbReference type="AlphaFoldDB" id="A0A819HKH6"/>
<comment type="similarity">
    <text evidence="4">Belongs to the kinesin light chain family.</text>
</comment>
<comment type="caution">
    <text evidence="5">The sequence shown here is derived from an EMBL/GenBank/DDBJ whole genome shotgun (WGS) entry which is preliminary data.</text>
</comment>
<name>A0A819HKH6_9BILA</name>
<dbReference type="Proteomes" id="UP000663823">
    <property type="component" value="Unassembled WGS sequence"/>
</dbReference>
<dbReference type="GO" id="GO:0005871">
    <property type="term" value="C:kinesin complex"/>
    <property type="evidence" value="ECO:0007669"/>
    <property type="project" value="UniProtKB-UniRule"/>
</dbReference>
<dbReference type="PANTHER" id="PTHR45641:SF19">
    <property type="entry name" value="NEPHROCYSTIN-3"/>
    <property type="match status" value="1"/>
</dbReference>
<dbReference type="PANTHER" id="PTHR45641">
    <property type="entry name" value="TETRATRICOPEPTIDE REPEAT PROTEIN (AFU_ORTHOLOGUE AFUA_6G03870)"/>
    <property type="match status" value="1"/>
</dbReference>
<protein>
    <recommendedName>
        <fullName evidence="4">Kinesin light chain</fullName>
    </recommendedName>
</protein>
<dbReference type="PRINTS" id="PR00381">
    <property type="entry name" value="KINESINLIGHT"/>
</dbReference>